<evidence type="ECO:0000313" key="1">
    <source>
        <dbReference type="EMBL" id="PST83679.1"/>
    </source>
</evidence>
<protein>
    <submittedName>
        <fullName evidence="1">Uncharacterized protein</fullName>
    </submittedName>
</protein>
<organism evidence="1 2">
    <name type="scientific">Pedobacter yulinensis</name>
    <dbReference type="NCBI Taxonomy" id="2126353"/>
    <lineage>
        <taxon>Bacteria</taxon>
        <taxon>Pseudomonadati</taxon>
        <taxon>Bacteroidota</taxon>
        <taxon>Sphingobacteriia</taxon>
        <taxon>Sphingobacteriales</taxon>
        <taxon>Sphingobacteriaceae</taxon>
        <taxon>Pedobacter</taxon>
    </lineage>
</organism>
<evidence type="ECO:0000313" key="2">
    <source>
        <dbReference type="Proteomes" id="UP000240912"/>
    </source>
</evidence>
<dbReference type="OrthoDB" id="760008at2"/>
<dbReference type="EMBL" id="PYLS01000005">
    <property type="protein sequence ID" value="PST83679.1"/>
    <property type="molecule type" value="Genomic_DNA"/>
</dbReference>
<gene>
    <name evidence="1" type="ORF">C7T94_14200</name>
</gene>
<accession>A0A2T3HMM1</accession>
<sequence>MSGCKKDADSQHDQPKPFAITEHFVAGTLTQKSGTKYTSVFFIQLLEDNKALFVNSASTNLTGTYTLTETELTFEVTGGNARIARFNLDKDKRITSAYYKALATEYDATGELLSVRETNELAGKSFKGVEFKMGEVSNRPGLIYSFNKGGTTTYGSGTDSKTIDNTLNNYTPIGGSGFKYVSGNSVELGFLSGKKLTVFRSSGLYYYGKYDQL</sequence>
<dbReference type="AlphaFoldDB" id="A0A2T3HMM1"/>
<reference evidence="1 2" key="1">
    <citation type="submission" date="2018-03" db="EMBL/GenBank/DDBJ databases">
        <authorList>
            <person name="Keele B.F."/>
        </authorList>
    </citation>
    <scope>NUCLEOTIDE SEQUENCE [LARGE SCALE GENOMIC DNA]</scope>
    <source>
        <strain evidence="1 2">YL28-9</strain>
    </source>
</reference>
<name>A0A2T3HMM1_9SPHI</name>
<proteinExistence type="predicted"/>
<keyword evidence="2" id="KW-1185">Reference proteome</keyword>
<comment type="caution">
    <text evidence="1">The sequence shown here is derived from an EMBL/GenBank/DDBJ whole genome shotgun (WGS) entry which is preliminary data.</text>
</comment>
<dbReference type="Proteomes" id="UP000240912">
    <property type="component" value="Unassembled WGS sequence"/>
</dbReference>